<dbReference type="GO" id="GO:0005198">
    <property type="term" value="F:structural molecule activity"/>
    <property type="evidence" value="ECO:0007669"/>
    <property type="project" value="InterPro"/>
</dbReference>
<dbReference type="InterPro" id="IPR002957">
    <property type="entry name" value="Keratin_I"/>
</dbReference>
<dbReference type="SUPFAM" id="SSF64593">
    <property type="entry name" value="Intermediate filament protein, coiled coil region"/>
    <property type="match status" value="2"/>
</dbReference>
<dbReference type="PANTHER" id="PTHR23239:SF344">
    <property type="entry name" value="KERATIN, TYPE I CYTOSKELETAL 15-LIKE"/>
    <property type="match status" value="1"/>
</dbReference>
<evidence type="ECO:0000256" key="2">
    <source>
        <dbReference type="ARBA" id="ARBA00023054"/>
    </source>
</evidence>
<keyword evidence="2 3" id="KW-0175">Coiled coil</keyword>
<accession>A0AAJ7UBM2</accession>
<dbReference type="Gene3D" id="1.20.5.1160">
    <property type="entry name" value="Vasodilator-stimulated phosphoprotein"/>
    <property type="match status" value="1"/>
</dbReference>
<dbReference type="RefSeq" id="XP_032832261.1">
    <property type="nucleotide sequence ID" value="XM_032976370.1"/>
</dbReference>
<gene>
    <name evidence="6" type="primary">LOC116955347</name>
</gene>
<feature type="coiled-coil region" evidence="3">
    <location>
        <begin position="98"/>
        <end position="139"/>
    </location>
</feature>
<evidence type="ECO:0000313" key="5">
    <source>
        <dbReference type="Proteomes" id="UP001318040"/>
    </source>
</evidence>
<dbReference type="Proteomes" id="UP001318040">
    <property type="component" value="Chromosome 59"/>
</dbReference>
<sequence length="458" mass="50297">MSCSVRSCLAPGRGFSSRSVGVTSRPFRSGFTAWSSAGGSALGGLGGARSAFCYPSRGAPCRPRMRAPTPCMPTVPCGPLFGPCGPLTAAAAPCGVLLTNEKEALQDLNERLAGYLDKVRYLEQANQELECKIKEFRANSCIAEQQWEPCMGNIEELMGQVEVATLENTRLVLEIDNARLASEDFRVKWEAESALRETVEADAHELRRLSAEYCACRNQLACEQNVLQGEIHTLKSHHRGEMESLRMDYSSSTTKVEMDNSPGADTAGIISEIRAQYETMIHNNRHEAECMLQSKLEAAEASAVHSHGELAAAKNQAHHLRQQYQTMEVEMESLRSANATLEDNLAETEERFSVEVRSLAEVLSRLEAEYSDVRANVERQLHEYESLLNIKMGLEMEISTYKCLIEGEDSRLSSEVRCNPACCGSSRVCTSLPMPCGSDPCSLNVCSSGPVCTMPCLK</sequence>
<dbReference type="Gene3D" id="1.20.5.500">
    <property type="entry name" value="Single helix bin"/>
    <property type="match status" value="1"/>
</dbReference>
<feature type="domain" description="IF rod" evidence="4">
    <location>
        <begin position="101"/>
        <end position="412"/>
    </location>
</feature>
<dbReference type="Gene3D" id="1.20.5.170">
    <property type="match status" value="1"/>
</dbReference>
<evidence type="ECO:0000259" key="4">
    <source>
        <dbReference type="PROSITE" id="PS51842"/>
    </source>
</evidence>
<reference evidence="6" key="1">
    <citation type="submission" date="2025-08" db="UniProtKB">
        <authorList>
            <consortium name="RefSeq"/>
        </authorList>
    </citation>
    <scope>IDENTIFICATION</scope>
    <source>
        <tissue evidence="6">Sperm</tissue>
    </source>
</reference>
<dbReference type="PROSITE" id="PS51842">
    <property type="entry name" value="IF_ROD_2"/>
    <property type="match status" value="1"/>
</dbReference>
<evidence type="ECO:0000256" key="1">
    <source>
        <dbReference type="ARBA" id="ARBA00022754"/>
    </source>
</evidence>
<dbReference type="AlphaFoldDB" id="A0AAJ7UBM2"/>
<dbReference type="InterPro" id="IPR039008">
    <property type="entry name" value="IF_rod_dom"/>
</dbReference>
<dbReference type="FunFam" id="1.20.5.170:FF:000002">
    <property type="entry name" value="Type I keratin KA11"/>
    <property type="match status" value="1"/>
</dbReference>
<organism evidence="5 6">
    <name type="scientific">Petromyzon marinus</name>
    <name type="common">Sea lamprey</name>
    <dbReference type="NCBI Taxonomy" id="7757"/>
    <lineage>
        <taxon>Eukaryota</taxon>
        <taxon>Metazoa</taxon>
        <taxon>Chordata</taxon>
        <taxon>Craniata</taxon>
        <taxon>Vertebrata</taxon>
        <taxon>Cyclostomata</taxon>
        <taxon>Hyperoartia</taxon>
        <taxon>Petromyzontiformes</taxon>
        <taxon>Petromyzontidae</taxon>
        <taxon>Petromyzon</taxon>
    </lineage>
</organism>
<proteinExistence type="predicted"/>
<evidence type="ECO:0000256" key="3">
    <source>
        <dbReference type="SAM" id="Coils"/>
    </source>
</evidence>
<dbReference type="GO" id="GO:0005882">
    <property type="term" value="C:intermediate filament"/>
    <property type="evidence" value="ECO:0007669"/>
    <property type="project" value="UniProtKB-KW"/>
</dbReference>
<dbReference type="Pfam" id="PF00038">
    <property type="entry name" value="Filament"/>
    <property type="match status" value="1"/>
</dbReference>
<keyword evidence="1" id="KW-0403">Intermediate filament</keyword>
<dbReference type="KEGG" id="pmrn:116955347"/>
<protein>
    <submittedName>
        <fullName evidence="6">Keratin, type I cytoskeletal 19-like</fullName>
    </submittedName>
</protein>
<dbReference type="PANTHER" id="PTHR23239">
    <property type="entry name" value="INTERMEDIATE FILAMENT"/>
    <property type="match status" value="1"/>
</dbReference>
<feature type="coiled-coil region" evidence="3">
    <location>
        <begin position="310"/>
        <end position="383"/>
    </location>
</feature>
<dbReference type="SMART" id="SM01391">
    <property type="entry name" value="Filament"/>
    <property type="match status" value="1"/>
</dbReference>
<dbReference type="PRINTS" id="PR01248">
    <property type="entry name" value="TYPE1KERATIN"/>
</dbReference>
<evidence type="ECO:0000313" key="6">
    <source>
        <dbReference type="RefSeq" id="XP_032832261.1"/>
    </source>
</evidence>
<name>A0AAJ7UBM2_PETMA</name>
<keyword evidence="5" id="KW-1185">Reference proteome</keyword>